<evidence type="ECO:0000259" key="3">
    <source>
        <dbReference type="SMART" id="SM00903"/>
    </source>
</evidence>
<dbReference type="AlphaFoldDB" id="A0A1T3NSD4"/>
<name>A0A1T3NSD4_9ACTN</name>
<dbReference type="GO" id="GO:0042602">
    <property type="term" value="F:riboflavin reductase (NADPH) activity"/>
    <property type="evidence" value="ECO:0007669"/>
    <property type="project" value="TreeGrafter"/>
</dbReference>
<sequence length="430" mass="45338">MHGVEIEELRRVFAQWPSGVAVVTTVVDGARHGMTASSVTSVSLDPPLVSVCLGTALHSHHMVRAGGVFAVNVLGRDQVLLGRRFAGMGRRVADRFLGADWVVAATGAPVLADCVAWLDCTIEHAYPGGDHTIFVGRIHACATPRPVPPLLYHSRDWGQLADRLPERIELADVGLADRLAASGTGEADITRLTRALCEAGVRVRLAPHPPDGRRTTPGGPRASDAAARLRETTSVLVDAPDQVAAAARRDAGTVEVPFRGRETPRESDRTLADIADAAHTRGLAVALRAADAFAPSARGAVLAHVARAASLGCEEVCLDEGRHPASPVVVRLLLQEALGAAGPAAVRVGLREQHGLGLVNALTAMKSGVRLFDTTLGGIDGRLSAEDLLYLAHRLDVPAPADRPALLEAAADLERVWGTELPARTYRTAC</sequence>
<protein>
    <recommendedName>
        <fullName evidence="3">Flavin reductase like domain-containing protein</fullName>
    </recommendedName>
</protein>
<dbReference type="GO" id="GO:0010181">
    <property type="term" value="F:FMN binding"/>
    <property type="evidence" value="ECO:0007669"/>
    <property type="project" value="InterPro"/>
</dbReference>
<dbReference type="InterPro" id="IPR002563">
    <property type="entry name" value="Flavin_Rdtase-like_dom"/>
</dbReference>
<dbReference type="PANTHER" id="PTHR30466:SF1">
    <property type="entry name" value="FMN REDUCTASE (NADH) RUTF"/>
    <property type="match status" value="1"/>
</dbReference>
<comment type="caution">
    <text evidence="4">The sequence shown here is derived from an EMBL/GenBank/DDBJ whole genome shotgun (WGS) entry which is preliminary data.</text>
</comment>
<dbReference type="InterPro" id="IPR013785">
    <property type="entry name" value="Aldolase_TIM"/>
</dbReference>
<dbReference type="InterPro" id="IPR012349">
    <property type="entry name" value="Split_barrel_FMN-bd"/>
</dbReference>
<evidence type="ECO:0000256" key="1">
    <source>
        <dbReference type="ARBA" id="ARBA00023002"/>
    </source>
</evidence>
<keyword evidence="1" id="KW-0560">Oxidoreductase</keyword>
<dbReference type="SMART" id="SM00903">
    <property type="entry name" value="Flavin_Reduct"/>
    <property type="match status" value="1"/>
</dbReference>
<dbReference type="SUPFAM" id="SSF50475">
    <property type="entry name" value="FMN-binding split barrel"/>
    <property type="match status" value="1"/>
</dbReference>
<dbReference type="OrthoDB" id="9792858at2"/>
<dbReference type="STRING" id="159449.B4N89_00780"/>
<dbReference type="Proteomes" id="UP000190037">
    <property type="component" value="Unassembled WGS sequence"/>
</dbReference>
<organism evidence="4 5">
    <name type="scientific">Embleya scabrispora</name>
    <dbReference type="NCBI Taxonomy" id="159449"/>
    <lineage>
        <taxon>Bacteria</taxon>
        <taxon>Bacillati</taxon>
        <taxon>Actinomycetota</taxon>
        <taxon>Actinomycetes</taxon>
        <taxon>Kitasatosporales</taxon>
        <taxon>Streptomycetaceae</taxon>
        <taxon>Embleya</taxon>
    </lineage>
</organism>
<dbReference type="EMBL" id="MWQN01000001">
    <property type="protein sequence ID" value="OPC79674.1"/>
    <property type="molecule type" value="Genomic_DNA"/>
</dbReference>
<dbReference type="InterPro" id="IPR050268">
    <property type="entry name" value="NADH-dep_flavin_reductase"/>
</dbReference>
<dbReference type="Pfam" id="PF01613">
    <property type="entry name" value="Flavin_Reduct"/>
    <property type="match status" value="1"/>
</dbReference>
<proteinExistence type="predicted"/>
<evidence type="ECO:0000313" key="5">
    <source>
        <dbReference type="Proteomes" id="UP000190037"/>
    </source>
</evidence>
<feature type="domain" description="Flavin reductase like" evidence="3">
    <location>
        <begin position="13"/>
        <end position="159"/>
    </location>
</feature>
<dbReference type="RefSeq" id="WP_078973938.1">
    <property type="nucleotide sequence ID" value="NZ_MWQN01000001.1"/>
</dbReference>
<feature type="region of interest" description="Disordered" evidence="2">
    <location>
        <begin position="248"/>
        <end position="267"/>
    </location>
</feature>
<dbReference type="Gene3D" id="3.20.20.70">
    <property type="entry name" value="Aldolase class I"/>
    <property type="match status" value="1"/>
</dbReference>
<reference evidence="4 5" key="1">
    <citation type="submission" date="2017-03" db="EMBL/GenBank/DDBJ databases">
        <title>Draft genome sequence of Streptomyces scabrisporus NF3, endophyte isolated from Amphipterygium adstringens.</title>
        <authorList>
            <person name="Vazquez M."/>
            <person name="Ceapa C.D."/>
            <person name="Rodriguez Luna D."/>
            <person name="Sanchez Esquivel S."/>
        </authorList>
    </citation>
    <scope>NUCLEOTIDE SEQUENCE [LARGE SCALE GENOMIC DNA]</scope>
    <source>
        <strain evidence="4 5">NF3</strain>
    </source>
</reference>
<dbReference type="SUPFAM" id="SSF51569">
    <property type="entry name" value="Aldolase"/>
    <property type="match status" value="1"/>
</dbReference>
<keyword evidence="5" id="KW-1185">Reference proteome</keyword>
<dbReference type="Gene3D" id="2.30.110.10">
    <property type="entry name" value="Electron Transport, Fmn-binding Protein, Chain A"/>
    <property type="match status" value="1"/>
</dbReference>
<dbReference type="PANTHER" id="PTHR30466">
    <property type="entry name" value="FLAVIN REDUCTASE"/>
    <property type="match status" value="1"/>
</dbReference>
<evidence type="ECO:0000313" key="4">
    <source>
        <dbReference type="EMBL" id="OPC79674.1"/>
    </source>
</evidence>
<accession>A0A1T3NSD4</accession>
<feature type="region of interest" description="Disordered" evidence="2">
    <location>
        <begin position="205"/>
        <end position="225"/>
    </location>
</feature>
<gene>
    <name evidence="4" type="ORF">B4N89_00780</name>
</gene>
<evidence type="ECO:0000256" key="2">
    <source>
        <dbReference type="SAM" id="MobiDB-lite"/>
    </source>
</evidence>